<gene>
    <name evidence="1" type="ORF">MARA_51200</name>
</gene>
<evidence type="ECO:0000313" key="1">
    <source>
        <dbReference type="EMBL" id="BBY51652.1"/>
    </source>
</evidence>
<dbReference type="RefSeq" id="WP_163922614.1">
    <property type="nucleotide sequence ID" value="NZ_AP022593.1"/>
</dbReference>
<dbReference type="AlphaFoldDB" id="A0A7I7S417"/>
<geneLocation type="plasmid" evidence="2">
    <name>pjcm18538 dna</name>
</geneLocation>
<dbReference type="Pfam" id="PF07103">
    <property type="entry name" value="DUF1365"/>
    <property type="match status" value="1"/>
</dbReference>
<name>A0A7I7S417_9MYCO</name>
<proteinExistence type="predicted"/>
<reference evidence="1 2" key="1">
    <citation type="journal article" date="2019" name="Emerg. Microbes Infect.">
        <title>Comprehensive subspecies identification of 175 nontuberculous mycobacteria species based on 7547 genomic profiles.</title>
        <authorList>
            <person name="Matsumoto Y."/>
            <person name="Kinjo T."/>
            <person name="Motooka D."/>
            <person name="Nabeya D."/>
            <person name="Jung N."/>
            <person name="Uechi K."/>
            <person name="Horii T."/>
            <person name="Iida T."/>
            <person name="Fujita J."/>
            <person name="Nakamura S."/>
        </authorList>
    </citation>
    <scope>NUCLEOTIDE SEQUENCE [LARGE SCALE GENOMIC DNA]</scope>
    <source>
        <strain evidence="1 2">JCM 18538</strain>
    </source>
</reference>
<evidence type="ECO:0000313" key="2">
    <source>
        <dbReference type="Proteomes" id="UP000467428"/>
    </source>
</evidence>
<keyword evidence="2" id="KW-1185">Reference proteome</keyword>
<organism evidence="1 2">
    <name type="scientific">Mycolicibacterium arabiense</name>
    <dbReference type="NCBI Taxonomy" id="1286181"/>
    <lineage>
        <taxon>Bacteria</taxon>
        <taxon>Bacillati</taxon>
        <taxon>Actinomycetota</taxon>
        <taxon>Actinomycetes</taxon>
        <taxon>Mycobacteriales</taxon>
        <taxon>Mycobacteriaceae</taxon>
        <taxon>Mycolicibacterium</taxon>
    </lineage>
</organism>
<dbReference type="PANTHER" id="PTHR33973:SF4">
    <property type="entry name" value="OS07G0153300 PROTEIN"/>
    <property type="match status" value="1"/>
</dbReference>
<dbReference type="InterPro" id="IPR010775">
    <property type="entry name" value="DUF1365"/>
</dbReference>
<sequence length="272" mass="30372">MSRPIVAKESTTRRRGAARKAAAASAPAIYRTRITHLRRTPVHHYFEQGGYSWYVDLDELPTLPAWMRPFARFEASDHFAGPPADGREDTLRHRVDDFLAGHGIDMRGGSVTALLQARVLGYVFNPVSLYWCHDADGVLRHVIVELHNIHGERHAYLLPPTDHAPAAVKKTLPMSPFNDSDGYYLLQAPKPNGSVDVTISLHREHTPGFVATLRGNRRSASVGQVLALQFTAPMAPLMGALWMRIHDVTLWARRVPLVSRESWAPREPVGQS</sequence>
<dbReference type="EMBL" id="AP022593">
    <property type="protein sequence ID" value="BBY51652.1"/>
    <property type="molecule type" value="Genomic_DNA"/>
</dbReference>
<dbReference type="KEGG" id="marz:MARA_51200"/>
<accession>A0A7I7S417</accession>
<protein>
    <recommendedName>
        <fullName evidence="3">DUF1365 domain-containing protein</fullName>
    </recommendedName>
</protein>
<evidence type="ECO:0008006" key="3">
    <source>
        <dbReference type="Google" id="ProtNLM"/>
    </source>
</evidence>
<dbReference type="PANTHER" id="PTHR33973">
    <property type="entry name" value="OS07G0153300 PROTEIN"/>
    <property type="match status" value="1"/>
</dbReference>
<dbReference type="Proteomes" id="UP000467428">
    <property type="component" value="Chromosome"/>
</dbReference>